<accession>A0A3N1H716</accession>
<gene>
    <name evidence="4" type="ORF">EDD40_3367</name>
</gene>
<dbReference type="OrthoDB" id="9810734at2"/>
<dbReference type="PANTHER" id="PTHR44196">
    <property type="entry name" value="DEHYDROGENASE/REDUCTASE SDR FAMILY MEMBER 7B"/>
    <property type="match status" value="1"/>
</dbReference>
<sequence>MSTYFVTGATGFIGRRLVAELLRQPACERVFALVRPQSVDRLERHDKLTPVLGDLTSPFDAERVDHVVHLAAVHDFTASADEHHAVNVEGTRRVVEYAERTGCGLLHHVSSIAVAGDHRGAFTEDDFDLGQHLPSPYHATKHAAEKIAREQGTPWRVYRPGVVVGDSRTGETDKADGPYHFFPALAALARLPRRLPLLAPHFGAANLVPVDHVVRTLDRLIHADVPSGSTFHLTARRSRTLDEVHNALADAAGAPKVRFTLPMPLPAAPTSAIATGVLTELGIPPRVLPHLAGHAEFDSTATRAVTGLEPPDFTTYAPTLWRYWAEHLDPLRAARKHGLAGRTVLITGASSGIGAATALAVAREGAVPLLVARRADELEVVAERIRAAGGTAHTYPCDLTDGEAVDALLKQVLAAHDGVDALVNNAGRSIRRSVHLSVDRLHDYERTMALNYFAPLRLVLGLLPHMRERRSGHIVNISSMGVQLSTPRFSAYLASKSALGAFSRVAAGETVADGVTFTSVRMPLVRTPVIGPTEAYDAFPAATPERAAQWVVRALRRRPEEVNLPSGLPAELARKTAPKTVRSLLHLAYRAMPETGTPRTSPPASVAAGVTRLVLRAAR</sequence>
<evidence type="ECO:0000259" key="3">
    <source>
        <dbReference type="Pfam" id="PF07993"/>
    </source>
</evidence>
<evidence type="ECO:0000256" key="1">
    <source>
        <dbReference type="ARBA" id="ARBA00006484"/>
    </source>
</evidence>
<dbReference type="SUPFAM" id="SSF51735">
    <property type="entry name" value="NAD(P)-binding Rossmann-fold domains"/>
    <property type="match status" value="2"/>
</dbReference>
<keyword evidence="5" id="KW-1185">Reference proteome</keyword>
<dbReference type="Pfam" id="PF00106">
    <property type="entry name" value="adh_short"/>
    <property type="match status" value="1"/>
</dbReference>
<organism evidence="4 5">
    <name type="scientific">Saccharothrix texasensis</name>
    <dbReference type="NCBI Taxonomy" id="103734"/>
    <lineage>
        <taxon>Bacteria</taxon>
        <taxon>Bacillati</taxon>
        <taxon>Actinomycetota</taxon>
        <taxon>Actinomycetes</taxon>
        <taxon>Pseudonocardiales</taxon>
        <taxon>Pseudonocardiaceae</taxon>
        <taxon>Saccharothrix</taxon>
    </lineage>
</organism>
<dbReference type="PANTHER" id="PTHR44196:SF1">
    <property type="entry name" value="DEHYDROGENASE_REDUCTASE SDR FAMILY MEMBER 7B"/>
    <property type="match status" value="1"/>
</dbReference>
<dbReference type="GO" id="GO:0016020">
    <property type="term" value="C:membrane"/>
    <property type="evidence" value="ECO:0007669"/>
    <property type="project" value="TreeGrafter"/>
</dbReference>
<dbReference type="Proteomes" id="UP000268727">
    <property type="component" value="Unassembled WGS sequence"/>
</dbReference>
<dbReference type="NCBIfam" id="NF005539">
    <property type="entry name" value="PRK07201.1"/>
    <property type="match status" value="1"/>
</dbReference>
<keyword evidence="2" id="KW-0560">Oxidoreductase</keyword>
<dbReference type="PRINTS" id="PR00081">
    <property type="entry name" value="GDHRDH"/>
</dbReference>
<dbReference type="Pfam" id="PF07993">
    <property type="entry name" value="NAD_binding_4"/>
    <property type="match status" value="1"/>
</dbReference>
<protein>
    <submittedName>
        <fullName evidence="4">Short-subunit dehydrogenase</fullName>
    </submittedName>
</protein>
<dbReference type="CDD" id="cd05263">
    <property type="entry name" value="MupV_like_SDR_e"/>
    <property type="match status" value="1"/>
</dbReference>
<evidence type="ECO:0000256" key="2">
    <source>
        <dbReference type="ARBA" id="ARBA00023002"/>
    </source>
</evidence>
<dbReference type="InterPro" id="IPR013120">
    <property type="entry name" value="FAR_NAD-bd"/>
</dbReference>
<dbReference type="RefSeq" id="WP_123743749.1">
    <property type="nucleotide sequence ID" value="NZ_RJKM01000001.1"/>
</dbReference>
<dbReference type="InterPro" id="IPR036291">
    <property type="entry name" value="NAD(P)-bd_dom_sf"/>
</dbReference>
<dbReference type="PRINTS" id="PR00080">
    <property type="entry name" value="SDRFAMILY"/>
</dbReference>
<reference evidence="4 5" key="1">
    <citation type="submission" date="2018-11" db="EMBL/GenBank/DDBJ databases">
        <title>Sequencing the genomes of 1000 actinobacteria strains.</title>
        <authorList>
            <person name="Klenk H.-P."/>
        </authorList>
    </citation>
    <scope>NUCLEOTIDE SEQUENCE [LARGE SCALE GENOMIC DNA]</scope>
    <source>
        <strain evidence="4 5">DSM 44231</strain>
    </source>
</reference>
<dbReference type="InterPro" id="IPR057313">
    <property type="entry name" value="Maqu_2507-like"/>
</dbReference>
<dbReference type="CDD" id="cd05233">
    <property type="entry name" value="SDR_c"/>
    <property type="match status" value="1"/>
</dbReference>
<dbReference type="GO" id="GO:0016491">
    <property type="term" value="F:oxidoreductase activity"/>
    <property type="evidence" value="ECO:0007669"/>
    <property type="project" value="UniProtKB-KW"/>
</dbReference>
<dbReference type="AlphaFoldDB" id="A0A3N1H716"/>
<feature type="domain" description="Thioester reductase (TE)" evidence="3">
    <location>
        <begin position="6"/>
        <end position="216"/>
    </location>
</feature>
<evidence type="ECO:0000313" key="5">
    <source>
        <dbReference type="Proteomes" id="UP000268727"/>
    </source>
</evidence>
<proteinExistence type="inferred from homology"/>
<name>A0A3N1H716_9PSEU</name>
<evidence type="ECO:0000313" key="4">
    <source>
        <dbReference type="EMBL" id="ROP38032.1"/>
    </source>
</evidence>
<dbReference type="EMBL" id="RJKM01000001">
    <property type="protein sequence ID" value="ROP38032.1"/>
    <property type="molecule type" value="Genomic_DNA"/>
</dbReference>
<dbReference type="InterPro" id="IPR002347">
    <property type="entry name" value="SDR_fam"/>
</dbReference>
<comment type="similarity">
    <text evidence="1">Belongs to the short-chain dehydrogenases/reductases (SDR) family.</text>
</comment>
<comment type="caution">
    <text evidence="4">The sequence shown here is derived from an EMBL/GenBank/DDBJ whole genome shotgun (WGS) entry which is preliminary data.</text>
</comment>
<dbReference type="Gene3D" id="3.40.50.720">
    <property type="entry name" value="NAD(P)-binding Rossmann-like Domain"/>
    <property type="match status" value="2"/>
</dbReference>